<dbReference type="OrthoDB" id="8062037at2759"/>
<organism evidence="2 3">
    <name type="scientific">Thelephora terrestris</name>
    <dbReference type="NCBI Taxonomy" id="56493"/>
    <lineage>
        <taxon>Eukaryota</taxon>
        <taxon>Fungi</taxon>
        <taxon>Dikarya</taxon>
        <taxon>Basidiomycota</taxon>
        <taxon>Agaricomycotina</taxon>
        <taxon>Agaricomycetes</taxon>
        <taxon>Thelephorales</taxon>
        <taxon>Thelephoraceae</taxon>
        <taxon>Thelephora</taxon>
    </lineage>
</organism>
<proteinExistence type="predicted"/>
<reference evidence="2" key="2">
    <citation type="submission" date="2020-11" db="EMBL/GenBank/DDBJ databases">
        <authorList>
            <consortium name="DOE Joint Genome Institute"/>
            <person name="Kuo A."/>
            <person name="Miyauchi S."/>
            <person name="Kiss E."/>
            <person name="Drula E."/>
            <person name="Kohler A."/>
            <person name="Sanchez-Garcia M."/>
            <person name="Andreopoulos B."/>
            <person name="Barry K.W."/>
            <person name="Bonito G."/>
            <person name="Buee M."/>
            <person name="Carver A."/>
            <person name="Chen C."/>
            <person name="Cichocki N."/>
            <person name="Clum A."/>
            <person name="Culley D."/>
            <person name="Crous P.W."/>
            <person name="Fauchery L."/>
            <person name="Girlanda M."/>
            <person name="Hayes R."/>
            <person name="Keri Z."/>
            <person name="Labutti K."/>
            <person name="Lipzen A."/>
            <person name="Lombard V."/>
            <person name="Magnuson J."/>
            <person name="Maillard F."/>
            <person name="Morin E."/>
            <person name="Murat C."/>
            <person name="Nolan M."/>
            <person name="Ohm R."/>
            <person name="Pangilinan J."/>
            <person name="Pereira M."/>
            <person name="Perotto S."/>
            <person name="Peter M."/>
            <person name="Riley R."/>
            <person name="Sitrit Y."/>
            <person name="Stielow B."/>
            <person name="Szollosi G."/>
            <person name="Zifcakova L."/>
            <person name="Stursova M."/>
            <person name="Spatafora J.W."/>
            <person name="Tedersoo L."/>
            <person name="Vaario L.-M."/>
            <person name="Yamada A."/>
            <person name="Yan M."/>
            <person name="Wang P."/>
            <person name="Xu J."/>
            <person name="Bruns T."/>
            <person name="Baldrian P."/>
            <person name="Vilgalys R."/>
            <person name="Henrissat B."/>
            <person name="Grigoriev I.V."/>
            <person name="Hibbett D."/>
            <person name="Nagy L.G."/>
            <person name="Martin F.M."/>
        </authorList>
    </citation>
    <scope>NUCLEOTIDE SEQUENCE</scope>
    <source>
        <strain evidence="2">UH-Tt-Lm1</strain>
    </source>
</reference>
<feature type="compositionally biased region" description="Polar residues" evidence="1">
    <location>
        <begin position="104"/>
        <end position="114"/>
    </location>
</feature>
<feature type="region of interest" description="Disordered" evidence="1">
    <location>
        <begin position="372"/>
        <end position="407"/>
    </location>
</feature>
<dbReference type="AlphaFoldDB" id="A0A9P6HJ85"/>
<feature type="region of interest" description="Disordered" evidence="1">
    <location>
        <begin position="467"/>
        <end position="494"/>
    </location>
</feature>
<protein>
    <submittedName>
        <fullName evidence="2">Uncharacterized protein</fullName>
    </submittedName>
</protein>
<feature type="compositionally biased region" description="Polar residues" evidence="1">
    <location>
        <begin position="200"/>
        <end position="212"/>
    </location>
</feature>
<evidence type="ECO:0000313" key="3">
    <source>
        <dbReference type="Proteomes" id="UP000736335"/>
    </source>
</evidence>
<reference evidence="2" key="1">
    <citation type="journal article" date="2020" name="Nat. Commun.">
        <title>Large-scale genome sequencing of mycorrhizal fungi provides insights into the early evolution of symbiotic traits.</title>
        <authorList>
            <person name="Miyauchi S."/>
            <person name="Kiss E."/>
            <person name="Kuo A."/>
            <person name="Drula E."/>
            <person name="Kohler A."/>
            <person name="Sanchez-Garcia M."/>
            <person name="Morin E."/>
            <person name="Andreopoulos B."/>
            <person name="Barry K.W."/>
            <person name="Bonito G."/>
            <person name="Buee M."/>
            <person name="Carver A."/>
            <person name="Chen C."/>
            <person name="Cichocki N."/>
            <person name="Clum A."/>
            <person name="Culley D."/>
            <person name="Crous P.W."/>
            <person name="Fauchery L."/>
            <person name="Girlanda M."/>
            <person name="Hayes R.D."/>
            <person name="Keri Z."/>
            <person name="LaButti K."/>
            <person name="Lipzen A."/>
            <person name="Lombard V."/>
            <person name="Magnuson J."/>
            <person name="Maillard F."/>
            <person name="Murat C."/>
            <person name="Nolan M."/>
            <person name="Ohm R.A."/>
            <person name="Pangilinan J."/>
            <person name="Pereira M.F."/>
            <person name="Perotto S."/>
            <person name="Peter M."/>
            <person name="Pfister S."/>
            <person name="Riley R."/>
            <person name="Sitrit Y."/>
            <person name="Stielow J.B."/>
            <person name="Szollosi G."/>
            <person name="Zifcakova L."/>
            <person name="Stursova M."/>
            <person name="Spatafora J.W."/>
            <person name="Tedersoo L."/>
            <person name="Vaario L.M."/>
            <person name="Yamada A."/>
            <person name="Yan M."/>
            <person name="Wang P."/>
            <person name="Xu J."/>
            <person name="Bruns T."/>
            <person name="Baldrian P."/>
            <person name="Vilgalys R."/>
            <person name="Dunand C."/>
            <person name="Henrissat B."/>
            <person name="Grigoriev I.V."/>
            <person name="Hibbett D."/>
            <person name="Nagy L.G."/>
            <person name="Martin F.M."/>
        </authorList>
    </citation>
    <scope>NUCLEOTIDE SEQUENCE</scope>
    <source>
        <strain evidence="2">UH-Tt-Lm1</strain>
    </source>
</reference>
<feature type="compositionally biased region" description="Basic and acidic residues" evidence="1">
    <location>
        <begin position="125"/>
        <end position="147"/>
    </location>
</feature>
<feature type="region of interest" description="Disordered" evidence="1">
    <location>
        <begin position="519"/>
        <end position="554"/>
    </location>
</feature>
<feature type="compositionally biased region" description="Basic and acidic residues" evidence="1">
    <location>
        <begin position="177"/>
        <end position="188"/>
    </location>
</feature>
<dbReference type="Proteomes" id="UP000736335">
    <property type="component" value="Unassembled WGS sequence"/>
</dbReference>
<evidence type="ECO:0000313" key="2">
    <source>
        <dbReference type="EMBL" id="KAF9788219.1"/>
    </source>
</evidence>
<evidence type="ECO:0000256" key="1">
    <source>
        <dbReference type="SAM" id="MobiDB-lite"/>
    </source>
</evidence>
<name>A0A9P6HJ85_9AGAM</name>
<feature type="compositionally biased region" description="Basic residues" evidence="1">
    <location>
        <begin position="189"/>
        <end position="199"/>
    </location>
</feature>
<feature type="compositionally biased region" description="Low complexity" evidence="1">
    <location>
        <begin position="232"/>
        <end position="248"/>
    </location>
</feature>
<dbReference type="EMBL" id="WIUZ02000004">
    <property type="protein sequence ID" value="KAF9788219.1"/>
    <property type="molecule type" value="Genomic_DNA"/>
</dbReference>
<feature type="compositionally biased region" description="Pro residues" evidence="1">
    <location>
        <begin position="524"/>
        <end position="535"/>
    </location>
</feature>
<sequence length="690" mass="74659">MGRQSLHPQLDGDTVSSINLPFRFVAVDMPIPDFPPPSFQEAITAPVYRMREITASETSFSSYHSIHSVQRSPSVESYPTTSASSPASQYEDAYEADAPDASHLLSSFPASDTGSPVGHSPAEWEVERQRGVPLEERVRRERDRKAQAETTHPSADPPKPTSRAEACSHCGTAPKSPADDRRKAETVPRRRGILRHRHSQSFSSASVPSTPIRSRPRTSLKSTSSSHRKSRSVSPRPSLATSMSTSNSLSLMSRKLFAQSNKGKDKSTADEPLESWEVLDTGPLPVPEVDIPQPPTSRVRRTLSRMSLSALAAINTQTDAGRNGSIEPYSLELPLPSAATEKSRLKRLETQVPTQTLPSSLQYDRSPAAFTLPPARASSPLTAKISSPSTDVPPPTPTMRMAASTSDISPTRPAVLINSRQTYTSPLISSPVAMRLGVRQRVKSISVHTGHPSTIAFPRVPIPADRRATTNSNLRKYASRTTDPSSPLSVLNSFPDVPPIKTHFEKPTKNRDVHISSLSTIRLPPSPLEPEPPTPVRHHYPGRPLPTPPAGVPPSPSAYESLLLPRPAASSRFALTLNVPNGMSDTMVTERSIATSSGLTYFTDRPTSPLSSVSGSSIIETINGTDGETLCSGSPDLDILISRFDSTGGTYQGAKGLVRQDHSAIPVTRRIPRLWARSRLKDAGSSKMGE</sequence>
<feature type="compositionally biased region" description="Polar residues" evidence="1">
    <location>
        <begin position="469"/>
        <end position="492"/>
    </location>
</feature>
<feature type="region of interest" description="Disordered" evidence="1">
    <location>
        <begin position="70"/>
        <end position="248"/>
    </location>
</feature>
<gene>
    <name evidence="2" type="ORF">BJ322DRAFT_1018834</name>
</gene>
<keyword evidence="3" id="KW-1185">Reference proteome</keyword>
<feature type="compositionally biased region" description="Low complexity" evidence="1">
    <location>
        <begin position="77"/>
        <end position="91"/>
    </location>
</feature>
<feature type="compositionally biased region" description="Pro residues" evidence="1">
    <location>
        <begin position="543"/>
        <end position="554"/>
    </location>
</feature>
<comment type="caution">
    <text evidence="2">The sequence shown here is derived from an EMBL/GenBank/DDBJ whole genome shotgun (WGS) entry which is preliminary data.</text>
</comment>
<accession>A0A9P6HJ85</accession>